<sequence length="71" mass="8130">MDKFLTKKGHLRAVKIKAADRVRKYLEGTLHADDGLLFCSTCNVVINHLRKHKIDKHLESSYHTLKAKTSV</sequence>
<proteinExistence type="predicted"/>
<evidence type="ECO:0000313" key="1">
    <source>
        <dbReference type="EMBL" id="CAH3192669.1"/>
    </source>
</evidence>
<keyword evidence="2" id="KW-1185">Reference proteome</keyword>
<reference evidence="1 2" key="1">
    <citation type="submission" date="2022-05" db="EMBL/GenBank/DDBJ databases">
        <authorList>
            <consortium name="Genoscope - CEA"/>
            <person name="William W."/>
        </authorList>
    </citation>
    <scope>NUCLEOTIDE SEQUENCE [LARGE SCALE GENOMIC DNA]</scope>
</reference>
<comment type="caution">
    <text evidence="1">The sequence shown here is derived from an EMBL/GenBank/DDBJ whole genome shotgun (WGS) entry which is preliminary data.</text>
</comment>
<evidence type="ECO:0000313" key="2">
    <source>
        <dbReference type="Proteomes" id="UP001159427"/>
    </source>
</evidence>
<protein>
    <submittedName>
        <fullName evidence="1">Uncharacterized protein</fullName>
    </submittedName>
</protein>
<dbReference type="EMBL" id="CALNXI010003251">
    <property type="protein sequence ID" value="CAH3192669.1"/>
    <property type="molecule type" value="Genomic_DNA"/>
</dbReference>
<organism evidence="1 2">
    <name type="scientific">Porites evermanni</name>
    <dbReference type="NCBI Taxonomy" id="104178"/>
    <lineage>
        <taxon>Eukaryota</taxon>
        <taxon>Metazoa</taxon>
        <taxon>Cnidaria</taxon>
        <taxon>Anthozoa</taxon>
        <taxon>Hexacorallia</taxon>
        <taxon>Scleractinia</taxon>
        <taxon>Fungiina</taxon>
        <taxon>Poritidae</taxon>
        <taxon>Porites</taxon>
    </lineage>
</organism>
<name>A0ABN8SNP4_9CNID</name>
<gene>
    <name evidence="1" type="ORF">PEVE_00024338</name>
</gene>
<accession>A0ABN8SNP4</accession>
<dbReference type="Proteomes" id="UP001159427">
    <property type="component" value="Unassembled WGS sequence"/>
</dbReference>